<proteinExistence type="predicted"/>
<feature type="non-terminal residue" evidence="1">
    <location>
        <position position="1"/>
    </location>
</feature>
<accession>X1INK2</accession>
<gene>
    <name evidence="1" type="ORF">S03H2_68496</name>
</gene>
<protein>
    <submittedName>
        <fullName evidence="1">Uncharacterized protein</fullName>
    </submittedName>
</protein>
<comment type="caution">
    <text evidence="1">The sequence shown here is derived from an EMBL/GenBank/DDBJ whole genome shotgun (WGS) entry which is preliminary data.</text>
</comment>
<evidence type="ECO:0000313" key="1">
    <source>
        <dbReference type="EMBL" id="GAH83996.1"/>
    </source>
</evidence>
<sequence>IAGYSIGANEGFIYCRAEYALAIHPTVITFASIFLISNSSNIACITSLAI</sequence>
<reference evidence="1" key="1">
    <citation type="journal article" date="2014" name="Front. Microbiol.">
        <title>High frequency of phylogenetically diverse reductive dehalogenase-homologous genes in deep subseafloor sedimentary metagenomes.</title>
        <authorList>
            <person name="Kawai M."/>
            <person name="Futagami T."/>
            <person name="Toyoda A."/>
            <person name="Takaki Y."/>
            <person name="Nishi S."/>
            <person name="Hori S."/>
            <person name="Arai W."/>
            <person name="Tsubouchi T."/>
            <person name="Morono Y."/>
            <person name="Uchiyama I."/>
            <person name="Ito T."/>
            <person name="Fujiyama A."/>
            <person name="Inagaki F."/>
            <person name="Takami H."/>
        </authorList>
    </citation>
    <scope>NUCLEOTIDE SEQUENCE</scope>
    <source>
        <strain evidence="1">Expedition CK06-06</strain>
    </source>
</reference>
<name>X1INK2_9ZZZZ</name>
<dbReference type="AlphaFoldDB" id="X1INK2"/>
<dbReference type="EMBL" id="BARU01045043">
    <property type="protein sequence ID" value="GAH83996.1"/>
    <property type="molecule type" value="Genomic_DNA"/>
</dbReference>
<organism evidence="1">
    <name type="scientific">marine sediment metagenome</name>
    <dbReference type="NCBI Taxonomy" id="412755"/>
    <lineage>
        <taxon>unclassified sequences</taxon>
        <taxon>metagenomes</taxon>
        <taxon>ecological metagenomes</taxon>
    </lineage>
</organism>